<gene>
    <name evidence="1" type="ORF">FCALED_LOCUS2561</name>
</gene>
<comment type="caution">
    <text evidence="1">The sequence shown here is derived from an EMBL/GenBank/DDBJ whole genome shotgun (WGS) entry which is preliminary data.</text>
</comment>
<dbReference type="EMBL" id="CAJVPQ010000397">
    <property type="protein sequence ID" value="CAG8477996.1"/>
    <property type="molecule type" value="Genomic_DNA"/>
</dbReference>
<dbReference type="OrthoDB" id="2347106at2759"/>
<proteinExistence type="predicted"/>
<accession>A0A9N8Z9A5</accession>
<dbReference type="AlphaFoldDB" id="A0A9N8Z9A5"/>
<evidence type="ECO:0000313" key="2">
    <source>
        <dbReference type="Proteomes" id="UP000789570"/>
    </source>
</evidence>
<evidence type="ECO:0000313" key="1">
    <source>
        <dbReference type="EMBL" id="CAG8477996.1"/>
    </source>
</evidence>
<dbReference type="SUPFAM" id="SSF52047">
    <property type="entry name" value="RNI-like"/>
    <property type="match status" value="1"/>
</dbReference>
<dbReference type="InterPro" id="IPR032675">
    <property type="entry name" value="LRR_dom_sf"/>
</dbReference>
<dbReference type="Gene3D" id="3.80.10.10">
    <property type="entry name" value="Ribonuclease Inhibitor"/>
    <property type="match status" value="1"/>
</dbReference>
<dbReference type="Proteomes" id="UP000789570">
    <property type="component" value="Unassembled WGS sequence"/>
</dbReference>
<name>A0A9N8Z9A5_9GLOM</name>
<sequence>MTELFSPEILSEIFEFLYVSDHHQSNLFNCVLVNRYWCRTAIPVLWSDPFRFFVYEMPDGLITIYIACLTKRERRNLKKQGIEVPMKVKSPSFDYISFLKNLNYYGLISSLFHFGSNGIYKKNDSFGIMLPALLEILANRDFILQSLELENYDRRGDWDNEYMHLVNPNVHSLVKPVKKMYLDCKVLNAKFLPLLSGQCQSIRHLHIYLQFQNSKKGSIICERDATDYADLIERQESLEVLIITNFVRYFKKIFPSIKKQAKSLRVIEFINSDFKECESLEGLANCENLQSLIFRKCDNLTDEKFRALFNAKLPKLQEVSLEHSKKDEGIEIWLQSFIQESN</sequence>
<organism evidence="1 2">
    <name type="scientific">Funneliformis caledonium</name>
    <dbReference type="NCBI Taxonomy" id="1117310"/>
    <lineage>
        <taxon>Eukaryota</taxon>
        <taxon>Fungi</taxon>
        <taxon>Fungi incertae sedis</taxon>
        <taxon>Mucoromycota</taxon>
        <taxon>Glomeromycotina</taxon>
        <taxon>Glomeromycetes</taxon>
        <taxon>Glomerales</taxon>
        <taxon>Glomeraceae</taxon>
        <taxon>Funneliformis</taxon>
    </lineage>
</organism>
<reference evidence="1" key="1">
    <citation type="submission" date="2021-06" db="EMBL/GenBank/DDBJ databases">
        <authorList>
            <person name="Kallberg Y."/>
            <person name="Tangrot J."/>
            <person name="Rosling A."/>
        </authorList>
    </citation>
    <scope>NUCLEOTIDE SEQUENCE</scope>
    <source>
        <strain evidence="1">UK204</strain>
    </source>
</reference>
<keyword evidence="2" id="KW-1185">Reference proteome</keyword>
<protein>
    <submittedName>
        <fullName evidence="1">2878_t:CDS:1</fullName>
    </submittedName>
</protein>